<accession>A0ABU5QMP8</accession>
<evidence type="ECO:0000313" key="5">
    <source>
        <dbReference type="EMBL" id="MEA5258288.1"/>
    </source>
</evidence>
<dbReference type="Proteomes" id="UP001304671">
    <property type="component" value="Unassembled WGS sequence"/>
</dbReference>
<dbReference type="InterPro" id="IPR011991">
    <property type="entry name" value="ArsR-like_HTH"/>
</dbReference>
<dbReference type="EMBL" id="JAYFUL010000014">
    <property type="protein sequence ID" value="MEA5258288.1"/>
    <property type="molecule type" value="Genomic_DNA"/>
</dbReference>
<organism evidence="5 6">
    <name type="scientific">Arcicella aquatica</name>
    <dbReference type="NCBI Taxonomy" id="217141"/>
    <lineage>
        <taxon>Bacteria</taxon>
        <taxon>Pseudomonadati</taxon>
        <taxon>Bacteroidota</taxon>
        <taxon>Cytophagia</taxon>
        <taxon>Cytophagales</taxon>
        <taxon>Flectobacillaceae</taxon>
        <taxon>Arcicella</taxon>
    </lineage>
</organism>
<sequence>MDINQNSFQFLFATTIKALFKQTAKNFEENGLMITPEQNFILKILSQEDSIQSDLADIMKKDKSAVMRHIDQLENLGLVVRVNDSIDRRKKHIVITEDGSEMLKKCEEIINQNTHKNLKNISDEDLAIFKSVLIKLKENAEK</sequence>
<feature type="domain" description="HTH marR-type" evidence="4">
    <location>
        <begin position="1"/>
        <end position="138"/>
    </location>
</feature>
<dbReference type="CDD" id="cd00090">
    <property type="entry name" value="HTH_ARSR"/>
    <property type="match status" value="1"/>
</dbReference>
<dbReference type="InterPro" id="IPR023187">
    <property type="entry name" value="Tscrpt_reg_MarR-type_CS"/>
</dbReference>
<dbReference type="PRINTS" id="PR00598">
    <property type="entry name" value="HTHMARR"/>
</dbReference>
<dbReference type="Pfam" id="PF01047">
    <property type="entry name" value="MarR"/>
    <property type="match status" value="1"/>
</dbReference>
<reference evidence="5 6" key="1">
    <citation type="submission" date="2023-12" db="EMBL/GenBank/DDBJ databases">
        <title>Novel species of the genus Arcicella isolated from rivers.</title>
        <authorList>
            <person name="Lu H."/>
        </authorList>
    </citation>
    <scope>NUCLEOTIDE SEQUENCE [LARGE SCALE GENOMIC DNA]</scope>
    <source>
        <strain evidence="5 6">LMG 21963</strain>
    </source>
</reference>
<name>A0ABU5QMP8_9BACT</name>
<proteinExistence type="predicted"/>
<dbReference type="PROSITE" id="PS50995">
    <property type="entry name" value="HTH_MARR_2"/>
    <property type="match status" value="1"/>
</dbReference>
<dbReference type="PANTHER" id="PTHR42756">
    <property type="entry name" value="TRANSCRIPTIONAL REGULATOR, MARR"/>
    <property type="match status" value="1"/>
</dbReference>
<evidence type="ECO:0000259" key="4">
    <source>
        <dbReference type="PROSITE" id="PS50995"/>
    </source>
</evidence>
<evidence type="ECO:0000313" key="6">
    <source>
        <dbReference type="Proteomes" id="UP001304671"/>
    </source>
</evidence>
<evidence type="ECO:0000256" key="1">
    <source>
        <dbReference type="ARBA" id="ARBA00023015"/>
    </source>
</evidence>
<dbReference type="InterPro" id="IPR000835">
    <property type="entry name" value="HTH_MarR-typ"/>
</dbReference>
<dbReference type="InterPro" id="IPR036388">
    <property type="entry name" value="WH-like_DNA-bd_sf"/>
</dbReference>
<evidence type="ECO:0000256" key="3">
    <source>
        <dbReference type="ARBA" id="ARBA00023163"/>
    </source>
</evidence>
<keyword evidence="6" id="KW-1185">Reference proteome</keyword>
<keyword evidence="3" id="KW-0804">Transcription</keyword>
<dbReference type="SMART" id="SM00347">
    <property type="entry name" value="HTH_MARR"/>
    <property type="match status" value="1"/>
</dbReference>
<keyword evidence="2" id="KW-0238">DNA-binding</keyword>
<keyword evidence="1" id="KW-0805">Transcription regulation</keyword>
<evidence type="ECO:0000256" key="2">
    <source>
        <dbReference type="ARBA" id="ARBA00023125"/>
    </source>
</evidence>
<gene>
    <name evidence="5" type="ORF">VB264_10895</name>
</gene>
<comment type="caution">
    <text evidence="5">The sequence shown here is derived from an EMBL/GenBank/DDBJ whole genome shotgun (WGS) entry which is preliminary data.</text>
</comment>
<dbReference type="Gene3D" id="1.10.10.10">
    <property type="entry name" value="Winged helix-like DNA-binding domain superfamily/Winged helix DNA-binding domain"/>
    <property type="match status" value="1"/>
</dbReference>
<dbReference type="InterPro" id="IPR036390">
    <property type="entry name" value="WH_DNA-bd_sf"/>
</dbReference>
<protein>
    <submittedName>
        <fullName evidence="5">MarR family transcriptional regulator</fullName>
    </submittedName>
</protein>
<dbReference type="PANTHER" id="PTHR42756:SF1">
    <property type="entry name" value="TRANSCRIPTIONAL REPRESSOR OF EMRAB OPERON"/>
    <property type="match status" value="1"/>
</dbReference>
<dbReference type="SUPFAM" id="SSF46785">
    <property type="entry name" value="Winged helix' DNA-binding domain"/>
    <property type="match status" value="1"/>
</dbReference>
<dbReference type="RefSeq" id="WP_323249268.1">
    <property type="nucleotide sequence ID" value="NZ_JAYFUL010000014.1"/>
</dbReference>
<dbReference type="PROSITE" id="PS01117">
    <property type="entry name" value="HTH_MARR_1"/>
    <property type="match status" value="1"/>
</dbReference>